<evidence type="ECO:0000313" key="4">
    <source>
        <dbReference type="EnsemblMetazoa" id="AALFPA23_017371.P25344"/>
    </source>
</evidence>
<dbReference type="PANTHER" id="PTHR37159:SF1">
    <property type="entry name" value="GH11867P"/>
    <property type="match status" value="1"/>
</dbReference>
<protein>
    <recommendedName>
        <fullName evidence="3">ER-bound oxygenase mpaB/mpaB'/Rubber oxygenase catalytic domain-containing protein</fullName>
    </recommendedName>
</protein>
<feature type="domain" description="ER-bound oxygenase mpaB/mpaB'/Rubber oxygenase catalytic" evidence="3">
    <location>
        <begin position="72"/>
        <end position="226"/>
    </location>
</feature>
<dbReference type="RefSeq" id="XP_029709329.1">
    <property type="nucleotide sequence ID" value="XM_029853469.2"/>
</dbReference>
<evidence type="ECO:0000259" key="3">
    <source>
        <dbReference type="Pfam" id="PF09995"/>
    </source>
</evidence>
<evidence type="ECO:0000256" key="1">
    <source>
        <dbReference type="SAM" id="MobiDB-lite"/>
    </source>
</evidence>
<dbReference type="Proteomes" id="UP000069940">
    <property type="component" value="Unassembled WGS sequence"/>
</dbReference>
<reference evidence="4" key="2">
    <citation type="submission" date="2025-05" db="UniProtKB">
        <authorList>
            <consortium name="EnsemblMetazoa"/>
        </authorList>
    </citation>
    <scope>IDENTIFICATION</scope>
    <source>
        <strain evidence="4">Foshan</strain>
    </source>
</reference>
<proteinExistence type="predicted"/>
<sequence length="360" mass="41745">MSATQGESKELESISGRSSKNGKESRYIETLINDGSRTPIDTDSDTYEIHLPPWFDEDKFKRGQQYFRTNLTAIVTAGFCGLISVLSIPSIQDVLIFTGRSSTLTTAYKRYVLTVLHTLNWYLEELRPGSNSWKSLEYVRRIHAVSGKNANAADSRMLISQKDVAITQFGFVGYVVLNHRKLGVQYSREGVEGFVHLWRTIGYMLGLEDRFNLCTEDFDTSVQRMTLVNDHFFRPGLQNPSADFDHMTRIMIDGMWCYSTLLNYDAFMFMTRRLSNVPGHYYWNDEPRDGAEAVYKDFSWFSRVMLNVLMVIHEVLLNYTVTRWFANWFFLFNTTVANKYFPVLAMVTHGFRKAYVKIVY</sequence>
<dbReference type="Pfam" id="PF09995">
    <property type="entry name" value="MPAB_Lcp_cat"/>
    <property type="match status" value="1"/>
</dbReference>
<name>A0ABM1ZD46_AEDAL</name>
<evidence type="ECO:0000256" key="2">
    <source>
        <dbReference type="SAM" id="Phobius"/>
    </source>
</evidence>
<evidence type="ECO:0000313" key="5">
    <source>
        <dbReference type="Proteomes" id="UP000069940"/>
    </source>
</evidence>
<feature type="transmembrane region" description="Helical" evidence="2">
    <location>
        <begin position="71"/>
        <end position="91"/>
    </location>
</feature>
<organism evidence="4 5">
    <name type="scientific">Aedes albopictus</name>
    <name type="common">Asian tiger mosquito</name>
    <name type="synonym">Stegomyia albopicta</name>
    <dbReference type="NCBI Taxonomy" id="7160"/>
    <lineage>
        <taxon>Eukaryota</taxon>
        <taxon>Metazoa</taxon>
        <taxon>Ecdysozoa</taxon>
        <taxon>Arthropoda</taxon>
        <taxon>Hexapoda</taxon>
        <taxon>Insecta</taxon>
        <taxon>Pterygota</taxon>
        <taxon>Neoptera</taxon>
        <taxon>Endopterygota</taxon>
        <taxon>Diptera</taxon>
        <taxon>Nematocera</taxon>
        <taxon>Culicoidea</taxon>
        <taxon>Culicidae</taxon>
        <taxon>Culicinae</taxon>
        <taxon>Aedini</taxon>
        <taxon>Aedes</taxon>
        <taxon>Stegomyia</taxon>
    </lineage>
</organism>
<dbReference type="GeneID" id="115255401"/>
<keyword evidence="2" id="KW-0812">Transmembrane</keyword>
<dbReference type="InterPro" id="IPR018713">
    <property type="entry name" value="MPAB/Lcp_cat_dom"/>
</dbReference>
<keyword evidence="2" id="KW-1133">Transmembrane helix</keyword>
<reference evidence="5" key="1">
    <citation type="journal article" date="2015" name="Proc. Natl. Acad. Sci. U.S.A.">
        <title>Genome sequence of the Asian Tiger mosquito, Aedes albopictus, reveals insights into its biology, genetics, and evolution.</title>
        <authorList>
            <person name="Chen X.G."/>
            <person name="Jiang X."/>
            <person name="Gu J."/>
            <person name="Xu M."/>
            <person name="Wu Y."/>
            <person name="Deng Y."/>
            <person name="Zhang C."/>
            <person name="Bonizzoni M."/>
            <person name="Dermauw W."/>
            <person name="Vontas J."/>
            <person name="Armbruster P."/>
            <person name="Huang X."/>
            <person name="Yang Y."/>
            <person name="Zhang H."/>
            <person name="He W."/>
            <person name="Peng H."/>
            <person name="Liu Y."/>
            <person name="Wu K."/>
            <person name="Chen J."/>
            <person name="Lirakis M."/>
            <person name="Topalis P."/>
            <person name="Van Leeuwen T."/>
            <person name="Hall A.B."/>
            <person name="Jiang X."/>
            <person name="Thorpe C."/>
            <person name="Mueller R.L."/>
            <person name="Sun C."/>
            <person name="Waterhouse R.M."/>
            <person name="Yan G."/>
            <person name="Tu Z.J."/>
            <person name="Fang X."/>
            <person name="James A.A."/>
        </authorList>
    </citation>
    <scope>NUCLEOTIDE SEQUENCE [LARGE SCALE GENOMIC DNA]</scope>
    <source>
        <strain evidence="5">Foshan</strain>
    </source>
</reference>
<dbReference type="EnsemblMetazoa" id="AALFPA23_017371.R25344">
    <property type="protein sequence ID" value="AALFPA23_017371.P25344"/>
    <property type="gene ID" value="AALFPA23_017371"/>
</dbReference>
<keyword evidence="5" id="KW-1185">Reference proteome</keyword>
<accession>A0ABM1ZD46</accession>
<feature type="region of interest" description="Disordered" evidence="1">
    <location>
        <begin position="1"/>
        <end position="25"/>
    </location>
</feature>
<dbReference type="PANTHER" id="PTHR37159">
    <property type="entry name" value="GH11867P"/>
    <property type="match status" value="1"/>
</dbReference>
<keyword evidence="2" id="KW-0472">Membrane</keyword>